<feature type="domain" description="KIB1-4 beta-propeller" evidence="1">
    <location>
        <begin position="70"/>
        <end position="168"/>
    </location>
</feature>
<dbReference type="PANTHER" id="PTHR33127:SF5">
    <property type="entry name" value="TRANSMEMBRANE PROTEIN"/>
    <property type="match status" value="1"/>
</dbReference>
<feature type="domain" description="KIB1-4 beta-propeller" evidence="1">
    <location>
        <begin position="171"/>
        <end position="247"/>
    </location>
</feature>
<gene>
    <name evidence="2" type="ORF">MIMGU_mgv1a018876mg</name>
</gene>
<evidence type="ECO:0000313" key="3">
    <source>
        <dbReference type="Proteomes" id="UP000030748"/>
    </source>
</evidence>
<proteinExistence type="predicted"/>
<sequence>MGWSDMLEELLDLIPPNLITKDKQSFGLVCRSWNAIVASSYRQAPCLMINQRSKHTWKVYQHQKFFYKDYPELDNNAVIHCSKHGWWLMSDDYEDLFFFNPSDNRTIEIPSPIGVSYSTITFFHPPTSADCFVVGIHSGLYYVVIGSLKHGEDEWKTYEQRTKRYIFQHFLVKPKGEDVIFAVFGTHDEREVRVYRLVEKPEGFLWEPVEDLGDMVFFVSNTSCFAFSGNAENMANKIYFPRFHGDDLVFYSLKTRKFHTFKGDFSSKKSYGLKRFDFAIWHIPPPTGPQLSEELLEWYPQEDDDDDDDDDTA</sequence>
<dbReference type="Proteomes" id="UP000030748">
    <property type="component" value="Unassembled WGS sequence"/>
</dbReference>
<evidence type="ECO:0000313" key="2">
    <source>
        <dbReference type="EMBL" id="EYU24270.1"/>
    </source>
</evidence>
<name>A0A022QCN0_ERYGU</name>
<organism evidence="2 3">
    <name type="scientific">Erythranthe guttata</name>
    <name type="common">Yellow monkey flower</name>
    <name type="synonym">Mimulus guttatus</name>
    <dbReference type="NCBI Taxonomy" id="4155"/>
    <lineage>
        <taxon>Eukaryota</taxon>
        <taxon>Viridiplantae</taxon>
        <taxon>Streptophyta</taxon>
        <taxon>Embryophyta</taxon>
        <taxon>Tracheophyta</taxon>
        <taxon>Spermatophyta</taxon>
        <taxon>Magnoliopsida</taxon>
        <taxon>eudicotyledons</taxon>
        <taxon>Gunneridae</taxon>
        <taxon>Pentapetalae</taxon>
        <taxon>asterids</taxon>
        <taxon>lamiids</taxon>
        <taxon>Lamiales</taxon>
        <taxon>Phrymaceae</taxon>
        <taxon>Erythranthe</taxon>
    </lineage>
</organism>
<protein>
    <recommendedName>
        <fullName evidence="1">KIB1-4 beta-propeller domain-containing protein</fullName>
    </recommendedName>
</protein>
<dbReference type="Pfam" id="PF03478">
    <property type="entry name" value="Beta-prop_KIB1-4"/>
    <property type="match status" value="2"/>
</dbReference>
<keyword evidence="3" id="KW-1185">Reference proteome</keyword>
<dbReference type="EMBL" id="KI632130">
    <property type="protein sequence ID" value="EYU24270.1"/>
    <property type="molecule type" value="Genomic_DNA"/>
</dbReference>
<dbReference type="PANTHER" id="PTHR33127">
    <property type="entry name" value="TRANSMEMBRANE PROTEIN"/>
    <property type="match status" value="1"/>
</dbReference>
<dbReference type="AlphaFoldDB" id="A0A022QCN0"/>
<evidence type="ECO:0000259" key="1">
    <source>
        <dbReference type="Pfam" id="PF03478"/>
    </source>
</evidence>
<accession>A0A022QCN0</accession>
<dbReference type="InterPro" id="IPR005174">
    <property type="entry name" value="KIB1-4_b-propeller"/>
</dbReference>
<reference evidence="2 3" key="1">
    <citation type="journal article" date="2013" name="Proc. Natl. Acad. Sci. U.S.A.">
        <title>Fine-scale variation in meiotic recombination in Mimulus inferred from population shotgun sequencing.</title>
        <authorList>
            <person name="Hellsten U."/>
            <person name="Wright K.M."/>
            <person name="Jenkins J."/>
            <person name="Shu S."/>
            <person name="Yuan Y."/>
            <person name="Wessler S.R."/>
            <person name="Schmutz J."/>
            <person name="Willis J.H."/>
            <person name="Rokhsar D.S."/>
        </authorList>
    </citation>
    <scope>NUCLEOTIDE SEQUENCE [LARGE SCALE GENOMIC DNA]</scope>
    <source>
        <strain evidence="3">cv. DUN x IM62</strain>
    </source>
</reference>